<sequence length="182" mass="20952">MGVSGDNMRKMVNTNQLNLSDGEIHLFDFRMGMLPIQTLTSLFENIYERIGEEAFEVLFQAGKTHGQMAIDDIGKAHGVPKKQFIEQTIYTADALGLGEFKLERIDLEEQVIAYRIDNSPFKEQFEKSEALRDLDRPIDELQRGMFHRVSQRVLNADTVETRETHCRFQGDAYCRFVSKGKQ</sequence>
<dbReference type="InterPro" id="IPR004096">
    <property type="entry name" value="V4R"/>
</dbReference>
<evidence type="ECO:0000259" key="1">
    <source>
        <dbReference type="SMART" id="SM00989"/>
    </source>
</evidence>
<evidence type="ECO:0000313" key="3">
    <source>
        <dbReference type="Proteomes" id="UP001218034"/>
    </source>
</evidence>
<dbReference type="Proteomes" id="UP001218034">
    <property type="component" value="Chromosome"/>
</dbReference>
<keyword evidence="3" id="KW-1185">Reference proteome</keyword>
<dbReference type="RefSeq" id="WP_347722192.1">
    <property type="nucleotide sequence ID" value="NZ_CP104395.1"/>
</dbReference>
<evidence type="ECO:0000313" key="2">
    <source>
        <dbReference type="EMBL" id="WEL19320.1"/>
    </source>
</evidence>
<feature type="domain" description="4-vinyl reductase 4VR" evidence="1">
    <location>
        <begin position="120"/>
        <end position="180"/>
    </location>
</feature>
<dbReference type="PANTHER" id="PTHR35090">
    <property type="entry name" value="DNA-DIRECTED RNA POLYMERASE SUBUNIT I"/>
    <property type="match status" value="1"/>
</dbReference>
<reference evidence="2 3" key="1">
    <citation type="submission" date="2022-09" db="EMBL/GenBank/DDBJ databases">
        <title>Xylan utilization by haloarchaea-nanohaloarchaea associations.</title>
        <authorList>
            <person name="Yakimov M."/>
        </authorList>
    </citation>
    <scope>NUCLEOTIDE SEQUENCE [LARGE SCALE GENOMIC DNA]</scope>
    <source>
        <strain evidence="2 3">SVXNc</strain>
    </source>
</reference>
<gene>
    <name evidence="2" type="ORF">SVXNc_0293</name>
</gene>
<accession>A0ABY8CH19</accession>
<organism evidence="2 3">
    <name type="scientific">Candidatus Nanohalococcus occultus</name>
    <dbReference type="NCBI Taxonomy" id="2978047"/>
    <lineage>
        <taxon>Archaea</taxon>
        <taxon>Candidatus Nanohalarchaeota</taxon>
        <taxon>Candidatus Nanohalarchaeota incertae sedis</taxon>
        <taxon>Candidatus Nanohalococcus</taxon>
    </lineage>
</organism>
<name>A0ABY8CH19_9ARCH</name>
<dbReference type="SUPFAM" id="SSF111126">
    <property type="entry name" value="Ligand-binding domain in the NO signalling and Golgi transport"/>
    <property type="match status" value="1"/>
</dbReference>
<dbReference type="Gene3D" id="3.30.1380.20">
    <property type="entry name" value="Trafficking protein particle complex subunit 3"/>
    <property type="match status" value="1"/>
</dbReference>
<proteinExistence type="predicted"/>
<dbReference type="InterPro" id="IPR024096">
    <property type="entry name" value="NO_sig/Golgi_transp_ligand-bd"/>
</dbReference>
<dbReference type="GeneID" id="98290336"/>
<dbReference type="EMBL" id="CP104395">
    <property type="protein sequence ID" value="WEL19320.1"/>
    <property type="molecule type" value="Genomic_DNA"/>
</dbReference>
<dbReference type="SMART" id="SM00989">
    <property type="entry name" value="V4R"/>
    <property type="match status" value="1"/>
</dbReference>
<dbReference type="PANTHER" id="PTHR35090:SF1">
    <property type="entry name" value="SLR0144 PROTEIN"/>
    <property type="match status" value="1"/>
</dbReference>
<protein>
    <recommendedName>
        <fullName evidence="1">4-vinyl reductase 4VR domain-containing protein</fullName>
    </recommendedName>
</protein>